<name>A0A9Y2P2J2_9RHOB</name>
<dbReference type="KEGG" id="ppso:QPJ95_07305"/>
<sequence>MTAPDRRGKPGRRALYGAEHLAHGGAFDIGSDFSVRTSLPEELQLLEHSPRRRDLNRNEIIPGEGSAGETLHLELRRHVEESNATHRHAQVLHLESVRSSEYEEIDPCLQSIGA</sequence>
<dbReference type="RefSeq" id="WP_270917551.1">
    <property type="nucleotide sequence ID" value="NZ_CP127247.1"/>
</dbReference>
<evidence type="ECO:0000313" key="1">
    <source>
        <dbReference type="EMBL" id="WIY26716.1"/>
    </source>
</evidence>
<protein>
    <submittedName>
        <fullName evidence="1">Uncharacterized protein</fullName>
    </submittedName>
</protein>
<accession>A0A9Y2P2J2</accession>
<dbReference type="AlphaFoldDB" id="A0A9Y2P2J2"/>
<proteinExistence type="predicted"/>
<keyword evidence="2" id="KW-1185">Reference proteome</keyword>
<evidence type="ECO:0000313" key="2">
    <source>
        <dbReference type="Proteomes" id="UP001238334"/>
    </source>
</evidence>
<gene>
    <name evidence="1" type="ORF">QPJ95_07305</name>
</gene>
<dbReference type="EMBL" id="CP127247">
    <property type="protein sequence ID" value="WIY26716.1"/>
    <property type="molecule type" value="Genomic_DNA"/>
</dbReference>
<dbReference type="Gene3D" id="3.20.20.140">
    <property type="entry name" value="Metal-dependent hydrolases"/>
    <property type="match status" value="1"/>
</dbReference>
<organism evidence="1 2">
    <name type="scientific">Parasedimentitalea psychrophila</name>
    <dbReference type="NCBI Taxonomy" id="2997337"/>
    <lineage>
        <taxon>Bacteria</taxon>
        <taxon>Pseudomonadati</taxon>
        <taxon>Pseudomonadota</taxon>
        <taxon>Alphaproteobacteria</taxon>
        <taxon>Rhodobacterales</taxon>
        <taxon>Paracoccaceae</taxon>
        <taxon>Parasedimentitalea</taxon>
    </lineage>
</organism>
<reference evidence="1 2" key="1">
    <citation type="submission" date="2023-06" db="EMBL/GenBank/DDBJ databases">
        <title>Parasedimentitalea psychrophila sp. nov., a psychrophilic bacterium isolated from deep-sea sediment.</title>
        <authorList>
            <person name="Li A."/>
        </authorList>
    </citation>
    <scope>NUCLEOTIDE SEQUENCE [LARGE SCALE GENOMIC DNA]</scope>
    <source>
        <strain evidence="1 2">QS115</strain>
    </source>
</reference>
<dbReference type="Proteomes" id="UP001238334">
    <property type="component" value="Chromosome"/>
</dbReference>